<keyword evidence="3" id="KW-1185">Reference proteome</keyword>
<evidence type="ECO:0000313" key="2">
    <source>
        <dbReference type="EMBL" id="ABS62349.1"/>
    </source>
</evidence>
<dbReference type="STRING" id="402881.Plav_0726"/>
<sequence>MTKIVFAAVFIAACYAAYQALTRAAERQRQAFARARSHHRVEPRDLGTLRDAGDGIYVPEHSRRDR</sequence>
<dbReference type="EMBL" id="CP000774">
    <property type="protein sequence ID" value="ABS62349.1"/>
    <property type="molecule type" value="Genomic_DNA"/>
</dbReference>
<accession>A7HR16</accession>
<dbReference type="Proteomes" id="UP000006377">
    <property type="component" value="Chromosome"/>
</dbReference>
<evidence type="ECO:0000313" key="3">
    <source>
        <dbReference type="Proteomes" id="UP000006377"/>
    </source>
</evidence>
<feature type="region of interest" description="Disordered" evidence="1">
    <location>
        <begin position="43"/>
        <end position="66"/>
    </location>
</feature>
<dbReference type="RefSeq" id="WP_011995640.1">
    <property type="nucleotide sequence ID" value="NC_009719.1"/>
</dbReference>
<evidence type="ECO:0000256" key="1">
    <source>
        <dbReference type="SAM" id="MobiDB-lite"/>
    </source>
</evidence>
<organism evidence="2 3">
    <name type="scientific">Parvibaculum lavamentivorans (strain DS-1 / DSM 13023 / NCIMB 13966)</name>
    <dbReference type="NCBI Taxonomy" id="402881"/>
    <lineage>
        <taxon>Bacteria</taxon>
        <taxon>Pseudomonadati</taxon>
        <taxon>Pseudomonadota</taxon>
        <taxon>Alphaproteobacteria</taxon>
        <taxon>Hyphomicrobiales</taxon>
        <taxon>Parvibaculaceae</taxon>
        <taxon>Parvibaculum</taxon>
    </lineage>
</organism>
<feature type="compositionally biased region" description="Basic and acidic residues" evidence="1">
    <location>
        <begin position="43"/>
        <end position="53"/>
    </location>
</feature>
<proteinExistence type="predicted"/>
<reference evidence="2 3" key="1">
    <citation type="journal article" date="2011" name="Stand. Genomic Sci.">
        <title>Complete genome sequence of Parvibaculum lavamentivorans type strain (DS-1(T)).</title>
        <authorList>
            <person name="Schleheck D."/>
            <person name="Weiss M."/>
            <person name="Pitluck S."/>
            <person name="Bruce D."/>
            <person name="Land M.L."/>
            <person name="Han S."/>
            <person name="Saunders E."/>
            <person name="Tapia R."/>
            <person name="Detter C."/>
            <person name="Brettin T."/>
            <person name="Han J."/>
            <person name="Woyke T."/>
            <person name="Goodwin L."/>
            <person name="Pennacchio L."/>
            <person name="Nolan M."/>
            <person name="Cook A.M."/>
            <person name="Kjelleberg S."/>
            <person name="Thomas T."/>
        </authorList>
    </citation>
    <scope>NUCLEOTIDE SEQUENCE [LARGE SCALE GENOMIC DNA]</scope>
    <source>
        <strain evidence="3">DS-1 / DSM 13023 / NCIMB 13966</strain>
    </source>
</reference>
<dbReference type="AlphaFoldDB" id="A7HR16"/>
<gene>
    <name evidence="2" type="ordered locus">Plav_0726</name>
</gene>
<dbReference type="HOGENOM" id="CLU_2827248_0_0_5"/>
<name>A7HR16_PARL1</name>
<protein>
    <submittedName>
        <fullName evidence="2">Uncharacterized protein</fullName>
    </submittedName>
</protein>
<dbReference type="KEGG" id="pla:Plav_0726"/>